<organism evidence="2 3">
    <name type="scientific">Ajellomyces capsulatus (strain H143)</name>
    <name type="common">Darling's disease fungus</name>
    <name type="synonym">Histoplasma capsulatum</name>
    <dbReference type="NCBI Taxonomy" id="544712"/>
    <lineage>
        <taxon>Eukaryota</taxon>
        <taxon>Fungi</taxon>
        <taxon>Dikarya</taxon>
        <taxon>Ascomycota</taxon>
        <taxon>Pezizomycotina</taxon>
        <taxon>Eurotiomycetes</taxon>
        <taxon>Eurotiomycetidae</taxon>
        <taxon>Onygenales</taxon>
        <taxon>Ajellomycetaceae</taxon>
        <taxon>Histoplasma</taxon>
    </lineage>
</organism>
<evidence type="ECO:0000313" key="2">
    <source>
        <dbReference type="EMBL" id="EER45368.1"/>
    </source>
</evidence>
<evidence type="ECO:0000313" key="3">
    <source>
        <dbReference type="Proteomes" id="UP000002624"/>
    </source>
</evidence>
<dbReference type="VEuPathDB" id="FungiDB:HCDG_00947"/>
<protein>
    <submittedName>
        <fullName evidence="2">Uncharacterized protein</fullName>
    </submittedName>
</protein>
<dbReference type="HOGENOM" id="CLU_1958957_0_0_1"/>
<gene>
    <name evidence="2" type="ORF">HCDG_00947</name>
</gene>
<accession>C6H2L5</accession>
<feature type="region of interest" description="Disordered" evidence="1">
    <location>
        <begin position="25"/>
        <end position="44"/>
    </location>
</feature>
<dbReference type="Proteomes" id="UP000002624">
    <property type="component" value="Unassembled WGS sequence"/>
</dbReference>
<sequence>MRHEEINFHSSVPFRLTLSPFRSHASRSEGNISGNQQRDDSSELEGRIPRCALLCCSPNKPVIQEEIEKSLFSSALNASSRCLQVALPRPRPKRHCALLANADFFSMFKFGADASDTILATSPLHDAE</sequence>
<dbReference type="AlphaFoldDB" id="C6H2L5"/>
<dbReference type="EMBL" id="GG692419">
    <property type="protein sequence ID" value="EER45368.1"/>
    <property type="molecule type" value="Genomic_DNA"/>
</dbReference>
<name>C6H2L5_AJECH</name>
<evidence type="ECO:0000256" key="1">
    <source>
        <dbReference type="SAM" id="MobiDB-lite"/>
    </source>
</evidence>
<proteinExistence type="predicted"/>
<reference evidence="3" key="1">
    <citation type="submission" date="2009-05" db="EMBL/GenBank/DDBJ databases">
        <title>The genome sequence of Ajellomyces capsulatus strain H143.</title>
        <authorList>
            <person name="Champion M."/>
            <person name="Cuomo C.A."/>
            <person name="Ma L.-J."/>
            <person name="Henn M.R."/>
            <person name="Sil A."/>
            <person name="Goldman B."/>
            <person name="Young S.K."/>
            <person name="Kodira C.D."/>
            <person name="Zeng Q."/>
            <person name="Koehrsen M."/>
            <person name="Alvarado L."/>
            <person name="Berlin A.M."/>
            <person name="Borenstein D."/>
            <person name="Chen Z."/>
            <person name="Engels R."/>
            <person name="Freedman E."/>
            <person name="Gellesch M."/>
            <person name="Goldberg J."/>
            <person name="Griggs A."/>
            <person name="Gujja S."/>
            <person name="Heiman D.I."/>
            <person name="Hepburn T.A."/>
            <person name="Howarth C."/>
            <person name="Jen D."/>
            <person name="Larson L."/>
            <person name="Lewis B."/>
            <person name="Mehta T."/>
            <person name="Park D."/>
            <person name="Pearson M."/>
            <person name="Roberts A."/>
            <person name="Saif S."/>
            <person name="Shea T.D."/>
            <person name="Shenoy N."/>
            <person name="Sisk P."/>
            <person name="Stolte C."/>
            <person name="Sykes S."/>
            <person name="Walk T."/>
            <person name="White J."/>
            <person name="Yandava C."/>
            <person name="Klein B."/>
            <person name="McEwen J.G."/>
            <person name="Puccia R."/>
            <person name="Goldman G.H."/>
            <person name="Felipe M.S."/>
            <person name="Nino-Vega G."/>
            <person name="San-Blas G."/>
            <person name="Taylor J.W."/>
            <person name="Mendoza L."/>
            <person name="Galagan J.E."/>
            <person name="Nusbaum C."/>
            <person name="Birren B.W."/>
        </authorList>
    </citation>
    <scope>NUCLEOTIDE SEQUENCE [LARGE SCALE GENOMIC DNA]</scope>
    <source>
        <strain evidence="3">H143</strain>
    </source>
</reference>